<feature type="transmembrane region" description="Helical" evidence="1">
    <location>
        <begin position="271"/>
        <end position="289"/>
    </location>
</feature>
<feature type="domain" description="DUF4350" evidence="2">
    <location>
        <begin position="43"/>
        <end position="230"/>
    </location>
</feature>
<evidence type="ECO:0000256" key="1">
    <source>
        <dbReference type="SAM" id="Phobius"/>
    </source>
</evidence>
<comment type="caution">
    <text evidence="3">The sequence shown here is derived from an EMBL/GenBank/DDBJ whole genome shotgun (WGS) entry which is preliminary data.</text>
</comment>
<keyword evidence="1" id="KW-0472">Membrane</keyword>
<keyword evidence="1" id="KW-1133">Transmembrane helix</keyword>
<feature type="transmembrane region" description="Helical" evidence="1">
    <location>
        <begin position="6"/>
        <end position="24"/>
    </location>
</feature>
<accession>A0ABS9SMT2</accession>
<keyword evidence="1" id="KW-0812">Transmembrane</keyword>
<protein>
    <recommendedName>
        <fullName evidence="2">DUF4350 domain-containing protein</fullName>
    </recommendedName>
</protein>
<evidence type="ECO:0000259" key="2">
    <source>
        <dbReference type="Pfam" id="PF14258"/>
    </source>
</evidence>
<dbReference type="InterPro" id="IPR025646">
    <property type="entry name" value="DUF4350"/>
</dbReference>
<dbReference type="Proteomes" id="UP001202248">
    <property type="component" value="Unassembled WGS sequence"/>
</dbReference>
<dbReference type="Pfam" id="PF14258">
    <property type="entry name" value="DUF4350"/>
    <property type="match status" value="1"/>
</dbReference>
<reference evidence="3 4" key="1">
    <citation type="submission" date="2022-02" db="EMBL/GenBank/DDBJ databases">
        <authorList>
            <person name="Min J."/>
        </authorList>
    </citation>
    <scope>NUCLEOTIDE SEQUENCE [LARGE SCALE GENOMIC DNA]</scope>
    <source>
        <strain evidence="3 4">GR10-1</strain>
    </source>
</reference>
<dbReference type="RefSeq" id="WP_240831613.1">
    <property type="nucleotide sequence ID" value="NZ_JAKWBL010000004.1"/>
</dbReference>
<gene>
    <name evidence="3" type="ORF">MKP09_17495</name>
</gene>
<evidence type="ECO:0000313" key="3">
    <source>
        <dbReference type="EMBL" id="MCH5599571.1"/>
    </source>
</evidence>
<proteinExistence type="predicted"/>
<evidence type="ECO:0000313" key="4">
    <source>
        <dbReference type="Proteomes" id="UP001202248"/>
    </source>
</evidence>
<sequence>MKKALIYIMCGVLICAVVIYLFSLRTSDKKEISTYISLNKKDKNPYGAFVFHECLKKFFPKAAFKINYSPPGDVKIFGDNKPDQLYVILQPEFQPNSYEVDDLITFIDRGNNIFISTFYISSELYRFLNARVQTKNYTYFPYGSYDSDTMNVRLSAPPFVEKTDYRYPGISIESYFKDTDSSISKIIGYADDGAPNFIHLKKGNGNLYIHLSPMSFSNYFLLYNDNIQYFEKVFSQFPTGTPLVIWDEYFRTPHSRSGDRGWFNAVMKNPYFRAGVLTALVLLLVYALTEMRRKQRVIPIMEKPANDSLEFVKTMGLLYYERGDHTNLAQKMSAYFLEHVRSRYKIFAKKLDSGFVNELSYKSGVSKTLVENIVIQINRINNEGVFTDTELIALQNNMDEFYNKE</sequence>
<keyword evidence="4" id="KW-1185">Reference proteome</keyword>
<organism evidence="3 4">
    <name type="scientific">Niabella ginsengisoli</name>
    <dbReference type="NCBI Taxonomy" id="522298"/>
    <lineage>
        <taxon>Bacteria</taxon>
        <taxon>Pseudomonadati</taxon>
        <taxon>Bacteroidota</taxon>
        <taxon>Chitinophagia</taxon>
        <taxon>Chitinophagales</taxon>
        <taxon>Chitinophagaceae</taxon>
        <taxon>Niabella</taxon>
    </lineage>
</organism>
<dbReference type="EMBL" id="JAKWBL010000004">
    <property type="protein sequence ID" value="MCH5599571.1"/>
    <property type="molecule type" value="Genomic_DNA"/>
</dbReference>
<name>A0ABS9SMT2_9BACT</name>